<gene>
    <name evidence="3" type="primary">wcaG</name>
    <name evidence="3" type="ORF">ERIC2_c29000</name>
</gene>
<name>V9WAE5_9BACL</name>
<accession>V9WAE5</accession>
<keyword evidence="4" id="KW-1185">Reference proteome</keyword>
<comment type="similarity">
    <text evidence="1">Belongs to the NAD(P)-dependent epimerase/dehydratase family.</text>
</comment>
<evidence type="ECO:0000259" key="2">
    <source>
        <dbReference type="Pfam" id="PF01370"/>
    </source>
</evidence>
<dbReference type="PATRIC" id="fig|697284.3.peg.2755"/>
<dbReference type="KEGG" id="plv:ERIC2_c29000"/>
<reference evidence="3 4" key="1">
    <citation type="journal article" date="2014" name="PLoS ONE">
        <title>How to Kill the Honey Bee Larva: Genomic Potential and Virulence Mechanisms of Paenibacillus larvae.</title>
        <authorList>
            <person name="Djukic M."/>
            <person name="Brzuszkiewicz E."/>
            <person name="Funfhaus A."/>
            <person name="Voss J."/>
            <person name="Gollnow K."/>
            <person name="Poppinga L."/>
            <person name="Liesegang H."/>
            <person name="Garcia-Gonzalez E."/>
            <person name="Genersch E."/>
            <person name="Daniel R."/>
        </authorList>
    </citation>
    <scope>NUCLEOTIDE SEQUENCE [LARGE SCALE GENOMIC DNA]</scope>
    <source>
        <strain evidence="3 4">DSM 25430</strain>
    </source>
</reference>
<dbReference type="Pfam" id="PF01370">
    <property type="entry name" value="Epimerase"/>
    <property type="match status" value="1"/>
</dbReference>
<dbReference type="InterPro" id="IPR036291">
    <property type="entry name" value="NAD(P)-bd_dom_sf"/>
</dbReference>
<dbReference type="AlphaFoldDB" id="V9WAE5"/>
<evidence type="ECO:0000313" key="3">
    <source>
        <dbReference type="EMBL" id="AHD06685.1"/>
    </source>
</evidence>
<dbReference type="SUPFAM" id="SSF51735">
    <property type="entry name" value="NAD(P)-binding Rossmann-fold domains"/>
    <property type="match status" value="1"/>
</dbReference>
<dbReference type="eggNOG" id="COG0451">
    <property type="taxonomic scope" value="Bacteria"/>
</dbReference>
<organism evidence="3 4">
    <name type="scientific">Paenibacillus larvae subsp. larvae DSM 25430</name>
    <dbReference type="NCBI Taxonomy" id="697284"/>
    <lineage>
        <taxon>Bacteria</taxon>
        <taxon>Bacillati</taxon>
        <taxon>Bacillota</taxon>
        <taxon>Bacilli</taxon>
        <taxon>Bacillales</taxon>
        <taxon>Paenibacillaceae</taxon>
        <taxon>Paenibacillus</taxon>
    </lineage>
</organism>
<feature type="domain" description="NAD-dependent epimerase/dehydratase" evidence="2">
    <location>
        <begin position="28"/>
        <end position="257"/>
    </location>
</feature>
<dbReference type="HOGENOM" id="CLU_007383_1_7_9"/>
<dbReference type="InterPro" id="IPR001509">
    <property type="entry name" value="Epimerase_deHydtase"/>
</dbReference>
<dbReference type="Proteomes" id="UP000029431">
    <property type="component" value="Chromosome"/>
</dbReference>
<protein>
    <submittedName>
        <fullName evidence="3">NAD dependent epimerase/dehydratase family protein WcaG</fullName>
    </submittedName>
</protein>
<proteinExistence type="inferred from homology"/>
<dbReference type="PANTHER" id="PTHR43000">
    <property type="entry name" value="DTDP-D-GLUCOSE 4,6-DEHYDRATASE-RELATED"/>
    <property type="match status" value="1"/>
</dbReference>
<dbReference type="Gene3D" id="3.40.50.720">
    <property type="entry name" value="NAD(P)-binding Rossmann-like Domain"/>
    <property type="match status" value="1"/>
</dbReference>
<evidence type="ECO:0000313" key="4">
    <source>
        <dbReference type="Proteomes" id="UP000029431"/>
    </source>
</evidence>
<dbReference type="Gene3D" id="3.90.25.10">
    <property type="entry name" value="UDP-galactose 4-epimerase, domain 1"/>
    <property type="match status" value="1"/>
</dbReference>
<sequence length="331" mass="36580">MWKIGLAGHSFFAYDTSSNAKEVPRMKVAVTGGAGFIGSHLVDELVESGHEVHVIDNLSSGYREYVHPKAYFHLLDIREESCRAWIHKEKPALFYHLAAQADVQLSLLHPYVDGDVNITGTVKLLKTCAESGVQKFVFASTSGVYGELQKERVTETDPVQPISFYGLSKCTAESYIRLFYMLFGLPFTILRFGNVYGPRQTPKGEGGVVALFVKRMKEGLPLTVYGDGEQTRDFIYVNDVVTALTASASKGNQEIYHVSTGTHTSVNDLVRHLAKVHSQPVEILSRPARPGDIRHSCLSALKAEKELEWKAGTALEVGLATTYHSYPVSLQ</sequence>
<dbReference type="EMBL" id="CP003355">
    <property type="protein sequence ID" value="AHD06685.1"/>
    <property type="molecule type" value="Genomic_DNA"/>
</dbReference>
<evidence type="ECO:0000256" key="1">
    <source>
        <dbReference type="ARBA" id="ARBA00007637"/>
    </source>
</evidence>